<name>A0AAW0E057_9AGAR</name>
<evidence type="ECO:0000256" key="5">
    <source>
        <dbReference type="ARBA" id="ARBA00022989"/>
    </source>
</evidence>
<feature type="compositionally biased region" description="Polar residues" evidence="7">
    <location>
        <begin position="645"/>
        <end position="680"/>
    </location>
</feature>
<dbReference type="Pfam" id="PF06011">
    <property type="entry name" value="TRP"/>
    <property type="match status" value="1"/>
</dbReference>
<feature type="transmembrane region" description="Helical" evidence="8">
    <location>
        <begin position="545"/>
        <end position="563"/>
    </location>
</feature>
<dbReference type="GO" id="GO:0009272">
    <property type="term" value="P:fungal-type cell wall biogenesis"/>
    <property type="evidence" value="ECO:0007669"/>
    <property type="project" value="TreeGrafter"/>
</dbReference>
<feature type="transmembrane region" description="Helical" evidence="8">
    <location>
        <begin position="400"/>
        <end position="421"/>
    </location>
</feature>
<accession>A0AAW0E057</accession>
<keyword evidence="4 9" id="KW-0732">Signal</keyword>
<keyword evidence="12" id="KW-1185">Reference proteome</keyword>
<evidence type="ECO:0000256" key="7">
    <source>
        <dbReference type="SAM" id="MobiDB-lite"/>
    </source>
</evidence>
<dbReference type="EMBL" id="JAWWNJ010000004">
    <property type="protein sequence ID" value="KAK7057257.1"/>
    <property type="molecule type" value="Genomic_DNA"/>
</dbReference>
<feature type="transmembrane region" description="Helical" evidence="8">
    <location>
        <begin position="433"/>
        <end position="453"/>
    </location>
</feature>
<proteinExistence type="inferred from homology"/>
<dbReference type="InterPro" id="IPR032800">
    <property type="entry name" value="TRP_N"/>
</dbReference>
<evidence type="ECO:0000259" key="10">
    <source>
        <dbReference type="SMART" id="SM01320"/>
    </source>
</evidence>
<gene>
    <name evidence="11" type="ORF">R3P38DRAFT_2679989</name>
</gene>
<evidence type="ECO:0000256" key="1">
    <source>
        <dbReference type="ARBA" id="ARBA00004141"/>
    </source>
</evidence>
<sequence length="680" mass="73128">MLARLALVLLPLLPISAASDGVLFTSSVTYCQPPDTLLIQQFDVSYMQQNNSITFDIVAQSVSNVSVSANILVNVYGLTPVNTTVDLCDLLGGALCPLPQVSFNGSQSLPLPAELGVSNRVPAIAFRIPDLEAYAQLTLIEVGTGEVKACVQATLSNGWSTHQPGVEWATGGLALFTLLVAAWQSINPLSVLPHRLLHLMHFYQTIATSAMLSLNYPLLYRAFAVNFAWAMGLFFAPHSRLQHSIDNMRALTGGHLANSSSDAAVGLINRKISPWNTNIQTLVSSPMTQSLLAETPVNDAPPTSLLLAFGAFQQLNAVAEVQTVTNDSSNVLQAGIPIYVNSIHIATANAFMTIFIVGLIVVAIALGIAALLYGLLYAAGRFSWVKQPTDHQLRSSYPPFLRAWALRLALVGLLPVMIFAFNQWSLKDSWLSILFSVLALLAIAALILPSVFLTMRLARRESPNALESDAQHLATHGPLYAQYRMQRYYFFLPLLVAAFVKAVVIAAGQGHGMSQVVVLLIVELAIVAAHILLKPYDTRGGDVFSTYLAIVRLVCTGSMIAFVESVGVAAIPRVAIGAVIAVIFSVAVIVLTINIFIHAGLNRLWRRGNRPSRAPSTLVSADASTLEKGESSPIDSRPVHASHSRPPSNYSATPDNNSVTHHSASASILSHTALNDTTHR</sequence>
<evidence type="ECO:0000256" key="8">
    <source>
        <dbReference type="SAM" id="Phobius"/>
    </source>
</evidence>
<evidence type="ECO:0000313" key="11">
    <source>
        <dbReference type="EMBL" id="KAK7057257.1"/>
    </source>
</evidence>
<feature type="transmembrane region" description="Helical" evidence="8">
    <location>
        <begin position="350"/>
        <end position="379"/>
    </location>
</feature>
<comment type="similarity">
    <text evidence="2">Belongs to the transient receptor potential (TRP) ion channel family.</text>
</comment>
<dbReference type="AlphaFoldDB" id="A0AAW0E057"/>
<keyword evidence="5 8" id="KW-1133">Transmembrane helix</keyword>
<feature type="transmembrane region" description="Helical" evidence="8">
    <location>
        <begin position="575"/>
        <end position="597"/>
    </location>
</feature>
<keyword evidence="6 8" id="KW-0472">Membrane</keyword>
<comment type="subcellular location">
    <subcellularLocation>
        <location evidence="1">Membrane</location>
        <topology evidence="1">Multi-pass membrane protein</topology>
    </subcellularLocation>
</comment>
<dbReference type="SMART" id="SM01320">
    <property type="entry name" value="TRP_N"/>
    <property type="match status" value="1"/>
</dbReference>
<dbReference type="GO" id="GO:0016020">
    <property type="term" value="C:membrane"/>
    <property type="evidence" value="ECO:0007669"/>
    <property type="project" value="UniProtKB-SubCell"/>
</dbReference>
<feature type="region of interest" description="Disordered" evidence="7">
    <location>
        <begin position="610"/>
        <end position="680"/>
    </location>
</feature>
<dbReference type="PANTHER" id="PTHR31145:SF2">
    <property type="entry name" value="FLAVIN CARRIER PROTEIN 2"/>
    <property type="match status" value="1"/>
</dbReference>
<feature type="chain" id="PRO_5043855468" evidence="9">
    <location>
        <begin position="19"/>
        <end position="680"/>
    </location>
</feature>
<evidence type="ECO:0000256" key="9">
    <source>
        <dbReference type="SAM" id="SignalP"/>
    </source>
</evidence>
<dbReference type="InterPro" id="IPR010308">
    <property type="entry name" value="TRP_C"/>
</dbReference>
<evidence type="ECO:0000256" key="2">
    <source>
        <dbReference type="ARBA" id="ARBA00010642"/>
    </source>
</evidence>
<feature type="domain" description="ML-like" evidence="10">
    <location>
        <begin position="21"/>
        <end position="162"/>
    </location>
</feature>
<evidence type="ECO:0000256" key="6">
    <source>
        <dbReference type="ARBA" id="ARBA00023136"/>
    </source>
</evidence>
<dbReference type="InterPro" id="IPR040241">
    <property type="entry name" value="TRP_Flc/Pkd2-like"/>
</dbReference>
<evidence type="ECO:0000313" key="12">
    <source>
        <dbReference type="Proteomes" id="UP001362999"/>
    </source>
</evidence>
<organism evidence="11 12">
    <name type="scientific">Favolaschia claudopus</name>
    <dbReference type="NCBI Taxonomy" id="2862362"/>
    <lineage>
        <taxon>Eukaryota</taxon>
        <taxon>Fungi</taxon>
        <taxon>Dikarya</taxon>
        <taxon>Basidiomycota</taxon>
        <taxon>Agaricomycotina</taxon>
        <taxon>Agaricomycetes</taxon>
        <taxon>Agaricomycetidae</taxon>
        <taxon>Agaricales</taxon>
        <taxon>Marasmiineae</taxon>
        <taxon>Mycenaceae</taxon>
        <taxon>Favolaschia</taxon>
    </lineage>
</organism>
<dbReference type="Pfam" id="PF14558">
    <property type="entry name" value="TRP_N"/>
    <property type="match status" value="1"/>
</dbReference>
<feature type="compositionally biased region" description="Polar residues" evidence="7">
    <location>
        <begin position="614"/>
        <end position="623"/>
    </location>
</feature>
<dbReference type="Proteomes" id="UP001362999">
    <property type="component" value="Unassembled WGS sequence"/>
</dbReference>
<evidence type="ECO:0000256" key="4">
    <source>
        <dbReference type="ARBA" id="ARBA00022729"/>
    </source>
</evidence>
<dbReference type="PANTHER" id="PTHR31145">
    <property type="entry name" value="INTEGRAL MEMBRANE PROTEIN (AFU_ORTHOLOGUE AFUA_7G01610)"/>
    <property type="match status" value="1"/>
</dbReference>
<reference evidence="11 12" key="1">
    <citation type="journal article" date="2024" name="J Genomics">
        <title>Draft genome sequencing and assembly of Favolaschia claudopus CIRM-BRFM 2984 isolated from oak limbs.</title>
        <authorList>
            <person name="Navarro D."/>
            <person name="Drula E."/>
            <person name="Chaduli D."/>
            <person name="Cazenave R."/>
            <person name="Ahrendt S."/>
            <person name="Wang J."/>
            <person name="Lipzen A."/>
            <person name="Daum C."/>
            <person name="Barry K."/>
            <person name="Grigoriev I.V."/>
            <person name="Favel A."/>
            <person name="Rosso M.N."/>
            <person name="Martin F."/>
        </authorList>
    </citation>
    <scope>NUCLEOTIDE SEQUENCE [LARGE SCALE GENOMIC DNA]</scope>
    <source>
        <strain evidence="11 12">CIRM-BRFM 2984</strain>
    </source>
</reference>
<comment type="caution">
    <text evidence="11">The sequence shown here is derived from an EMBL/GenBank/DDBJ whole genome shotgun (WGS) entry which is preliminary data.</text>
</comment>
<feature type="transmembrane region" description="Helical" evidence="8">
    <location>
        <begin position="513"/>
        <end position="533"/>
    </location>
</feature>
<evidence type="ECO:0000256" key="3">
    <source>
        <dbReference type="ARBA" id="ARBA00022692"/>
    </source>
</evidence>
<feature type="transmembrane region" description="Helical" evidence="8">
    <location>
        <begin position="488"/>
        <end position="507"/>
    </location>
</feature>
<dbReference type="GO" id="GO:0055085">
    <property type="term" value="P:transmembrane transport"/>
    <property type="evidence" value="ECO:0007669"/>
    <property type="project" value="TreeGrafter"/>
</dbReference>
<keyword evidence="3 8" id="KW-0812">Transmembrane</keyword>
<feature type="signal peptide" evidence="9">
    <location>
        <begin position="1"/>
        <end position="18"/>
    </location>
</feature>
<protein>
    <submittedName>
        <fullName evidence="11">TRP-domain-containing protein</fullName>
    </submittedName>
</protein>